<dbReference type="EMBL" id="KV878599">
    <property type="protein sequence ID" value="OJJ52919.1"/>
    <property type="molecule type" value="Genomic_DNA"/>
</dbReference>
<dbReference type="VEuPathDB" id="FungiDB:ASPSYDRAFT_51591"/>
<name>A0A1L9T0H6_9EURO</name>
<sequence length="70" mass="7727">MTPRGRGSVASCVSEMQMERMGRYSLSLSLSPSLSLSISLLSWFCMQIGSDGFAGVQYEGEWTDEDALWP</sequence>
<evidence type="ECO:0000313" key="2">
    <source>
        <dbReference type="Proteomes" id="UP000184356"/>
    </source>
</evidence>
<dbReference type="Proteomes" id="UP000184356">
    <property type="component" value="Unassembled WGS sequence"/>
</dbReference>
<evidence type="ECO:0000313" key="1">
    <source>
        <dbReference type="EMBL" id="OJJ52919.1"/>
    </source>
</evidence>
<keyword evidence="2" id="KW-1185">Reference proteome</keyword>
<reference evidence="2" key="1">
    <citation type="journal article" date="2017" name="Genome Biol.">
        <title>Comparative genomics reveals high biological diversity and specific adaptations in the industrially and medically important fungal genus Aspergillus.</title>
        <authorList>
            <person name="de Vries R.P."/>
            <person name="Riley R."/>
            <person name="Wiebenga A."/>
            <person name="Aguilar-Osorio G."/>
            <person name="Amillis S."/>
            <person name="Uchima C.A."/>
            <person name="Anderluh G."/>
            <person name="Asadollahi M."/>
            <person name="Askin M."/>
            <person name="Barry K."/>
            <person name="Battaglia E."/>
            <person name="Bayram O."/>
            <person name="Benocci T."/>
            <person name="Braus-Stromeyer S.A."/>
            <person name="Caldana C."/>
            <person name="Canovas D."/>
            <person name="Cerqueira G.C."/>
            <person name="Chen F."/>
            <person name="Chen W."/>
            <person name="Choi C."/>
            <person name="Clum A."/>
            <person name="Dos Santos R.A."/>
            <person name="Damasio A.R."/>
            <person name="Diallinas G."/>
            <person name="Emri T."/>
            <person name="Fekete E."/>
            <person name="Flipphi M."/>
            <person name="Freyberg S."/>
            <person name="Gallo A."/>
            <person name="Gournas C."/>
            <person name="Habgood R."/>
            <person name="Hainaut M."/>
            <person name="Harispe M.L."/>
            <person name="Henrissat B."/>
            <person name="Hilden K.S."/>
            <person name="Hope R."/>
            <person name="Hossain A."/>
            <person name="Karabika E."/>
            <person name="Karaffa L."/>
            <person name="Karanyi Z."/>
            <person name="Krasevec N."/>
            <person name="Kuo A."/>
            <person name="Kusch H."/>
            <person name="LaButti K."/>
            <person name="Lagendijk E.L."/>
            <person name="Lapidus A."/>
            <person name="Levasseur A."/>
            <person name="Lindquist E."/>
            <person name="Lipzen A."/>
            <person name="Logrieco A.F."/>
            <person name="MacCabe A."/>
            <person name="Maekelae M.R."/>
            <person name="Malavazi I."/>
            <person name="Melin P."/>
            <person name="Meyer V."/>
            <person name="Mielnichuk N."/>
            <person name="Miskei M."/>
            <person name="Molnar A.P."/>
            <person name="Mule G."/>
            <person name="Ngan C.Y."/>
            <person name="Orejas M."/>
            <person name="Orosz E."/>
            <person name="Ouedraogo J.P."/>
            <person name="Overkamp K.M."/>
            <person name="Park H.-S."/>
            <person name="Perrone G."/>
            <person name="Piumi F."/>
            <person name="Punt P.J."/>
            <person name="Ram A.F."/>
            <person name="Ramon A."/>
            <person name="Rauscher S."/>
            <person name="Record E."/>
            <person name="Riano-Pachon D.M."/>
            <person name="Robert V."/>
            <person name="Roehrig J."/>
            <person name="Ruller R."/>
            <person name="Salamov A."/>
            <person name="Salih N.S."/>
            <person name="Samson R.A."/>
            <person name="Sandor E."/>
            <person name="Sanguinetti M."/>
            <person name="Schuetze T."/>
            <person name="Sepcic K."/>
            <person name="Shelest E."/>
            <person name="Sherlock G."/>
            <person name="Sophianopoulou V."/>
            <person name="Squina F.M."/>
            <person name="Sun H."/>
            <person name="Susca A."/>
            <person name="Todd R.B."/>
            <person name="Tsang A."/>
            <person name="Unkles S.E."/>
            <person name="van de Wiele N."/>
            <person name="van Rossen-Uffink D."/>
            <person name="Oliveira J.V."/>
            <person name="Vesth T.C."/>
            <person name="Visser J."/>
            <person name="Yu J.-H."/>
            <person name="Zhou M."/>
            <person name="Andersen M.R."/>
            <person name="Archer D.B."/>
            <person name="Baker S.E."/>
            <person name="Benoit I."/>
            <person name="Brakhage A.A."/>
            <person name="Braus G.H."/>
            <person name="Fischer R."/>
            <person name="Frisvad J.C."/>
            <person name="Goldman G.H."/>
            <person name="Houbraken J."/>
            <person name="Oakley B."/>
            <person name="Pocsi I."/>
            <person name="Scazzocchio C."/>
            <person name="Seiboth B."/>
            <person name="vanKuyk P.A."/>
            <person name="Wortman J."/>
            <person name="Dyer P.S."/>
            <person name="Grigoriev I.V."/>
        </authorList>
    </citation>
    <scope>NUCLEOTIDE SEQUENCE [LARGE SCALE GENOMIC DNA]</scope>
    <source>
        <strain evidence="2">CBS 593.65</strain>
    </source>
</reference>
<proteinExistence type="predicted"/>
<dbReference type="GeneID" id="63764392"/>
<gene>
    <name evidence="1" type="ORF">ASPSYDRAFT_51591</name>
</gene>
<accession>A0A1L9T0H6</accession>
<dbReference type="RefSeq" id="XP_040696725.1">
    <property type="nucleotide sequence ID" value="XM_040848319.1"/>
</dbReference>
<organism evidence="1 2">
    <name type="scientific">Aspergillus sydowii CBS 593.65</name>
    <dbReference type="NCBI Taxonomy" id="1036612"/>
    <lineage>
        <taxon>Eukaryota</taxon>
        <taxon>Fungi</taxon>
        <taxon>Dikarya</taxon>
        <taxon>Ascomycota</taxon>
        <taxon>Pezizomycotina</taxon>
        <taxon>Eurotiomycetes</taxon>
        <taxon>Eurotiomycetidae</taxon>
        <taxon>Eurotiales</taxon>
        <taxon>Aspergillaceae</taxon>
        <taxon>Aspergillus</taxon>
        <taxon>Aspergillus subgen. Nidulantes</taxon>
    </lineage>
</organism>
<dbReference type="AlphaFoldDB" id="A0A1L9T0H6"/>
<protein>
    <submittedName>
        <fullName evidence="1">Uncharacterized protein</fullName>
    </submittedName>
</protein>